<accession>A0A382EN77</accession>
<name>A0A382EN77_9ZZZZ</name>
<feature type="non-terminal residue" evidence="2">
    <location>
        <position position="1"/>
    </location>
</feature>
<feature type="region of interest" description="Disordered" evidence="1">
    <location>
        <begin position="1"/>
        <end position="29"/>
    </location>
</feature>
<organism evidence="2">
    <name type="scientific">marine metagenome</name>
    <dbReference type="NCBI Taxonomy" id="408172"/>
    <lineage>
        <taxon>unclassified sequences</taxon>
        <taxon>metagenomes</taxon>
        <taxon>ecological metagenomes</taxon>
    </lineage>
</organism>
<protein>
    <submittedName>
        <fullName evidence="2">Uncharacterized protein</fullName>
    </submittedName>
</protein>
<dbReference type="AlphaFoldDB" id="A0A382EN77"/>
<reference evidence="2" key="1">
    <citation type="submission" date="2018-05" db="EMBL/GenBank/DDBJ databases">
        <authorList>
            <person name="Lanie J.A."/>
            <person name="Ng W.-L."/>
            <person name="Kazmierczak K.M."/>
            <person name="Andrzejewski T.M."/>
            <person name="Davidsen T.M."/>
            <person name="Wayne K.J."/>
            <person name="Tettelin H."/>
            <person name="Glass J.I."/>
            <person name="Rusch D."/>
            <person name="Podicherti R."/>
            <person name="Tsui H.-C.T."/>
            <person name="Winkler M.E."/>
        </authorList>
    </citation>
    <scope>NUCLEOTIDE SEQUENCE</scope>
</reference>
<gene>
    <name evidence="2" type="ORF">METZ01_LOCUS204245</name>
</gene>
<evidence type="ECO:0000256" key="1">
    <source>
        <dbReference type="SAM" id="MobiDB-lite"/>
    </source>
</evidence>
<sequence length="29" mass="2807">VKQSTGVLVTTSTSTVGPLDPNTGGGLYG</sequence>
<evidence type="ECO:0000313" key="2">
    <source>
        <dbReference type="EMBL" id="SVB51391.1"/>
    </source>
</evidence>
<feature type="compositionally biased region" description="Low complexity" evidence="1">
    <location>
        <begin position="1"/>
        <end position="17"/>
    </location>
</feature>
<proteinExistence type="predicted"/>
<dbReference type="EMBL" id="UINC01045080">
    <property type="protein sequence ID" value="SVB51391.1"/>
    <property type="molecule type" value="Genomic_DNA"/>
</dbReference>